<comment type="caution">
    <text evidence="3">The sequence shown here is derived from an EMBL/GenBank/DDBJ whole genome shotgun (WGS) entry which is preliminary data.</text>
</comment>
<feature type="region of interest" description="Disordered" evidence="1">
    <location>
        <begin position="72"/>
        <end position="108"/>
    </location>
</feature>
<sequence length="236" mass="25475">MAQALSTRERSPVAIRVVKVAGHASQNVGGMAAVPFAKPLAFFTVLVAAEVVVTAAAEDQLQKEVDSLLSLRSHEVEPPADATRQRREVEVNGAEDRGEAQAASAASMAQALLEEENKELREELQRQMPAHSKASLLESSSTGSSESQAAQAARWKLAAFLQVTMVLVTMLVLSVLYCSSRTAAPSPPAKSKPKYGSSDYAKGRRVKAPKGVIDEDEEQAWSDLRFARPSEIWTRS</sequence>
<evidence type="ECO:0000313" key="4">
    <source>
        <dbReference type="Proteomes" id="UP001642464"/>
    </source>
</evidence>
<keyword evidence="4" id="KW-1185">Reference proteome</keyword>
<keyword evidence="2" id="KW-0472">Membrane</keyword>
<evidence type="ECO:0000256" key="1">
    <source>
        <dbReference type="SAM" id="MobiDB-lite"/>
    </source>
</evidence>
<feature type="region of interest" description="Disordered" evidence="1">
    <location>
        <begin position="182"/>
        <end position="214"/>
    </location>
</feature>
<feature type="compositionally biased region" description="Basic and acidic residues" evidence="1">
    <location>
        <begin position="72"/>
        <end position="99"/>
    </location>
</feature>
<protein>
    <recommendedName>
        <fullName evidence="5">Transmembrane protein</fullName>
    </recommendedName>
</protein>
<feature type="compositionally biased region" description="Low complexity" evidence="1">
    <location>
        <begin position="130"/>
        <end position="142"/>
    </location>
</feature>
<gene>
    <name evidence="3" type="ORF">SCF082_LOCUS29270</name>
</gene>
<evidence type="ECO:0000256" key="2">
    <source>
        <dbReference type="SAM" id="Phobius"/>
    </source>
</evidence>
<feature type="transmembrane region" description="Helical" evidence="2">
    <location>
        <begin position="157"/>
        <end position="177"/>
    </location>
</feature>
<proteinExistence type="predicted"/>
<name>A0ABP0MRF8_9DINO</name>
<evidence type="ECO:0008006" key="5">
    <source>
        <dbReference type="Google" id="ProtNLM"/>
    </source>
</evidence>
<accession>A0ABP0MRF8</accession>
<dbReference type="Proteomes" id="UP001642464">
    <property type="component" value="Unassembled WGS sequence"/>
</dbReference>
<feature type="region of interest" description="Disordered" evidence="1">
    <location>
        <begin position="120"/>
        <end position="142"/>
    </location>
</feature>
<reference evidence="3 4" key="1">
    <citation type="submission" date="2024-02" db="EMBL/GenBank/DDBJ databases">
        <authorList>
            <person name="Chen Y."/>
            <person name="Shah S."/>
            <person name="Dougan E. K."/>
            <person name="Thang M."/>
            <person name="Chan C."/>
        </authorList>
    </citation>
    <scope>NUCLEOTIDE SEQUENCE [LARGE SCALE GENOMIC DNA]</scope>
</reference>
<organism evidence="3 4">
    <name type="scientific">Durusdinium trenchii</name>
    <dbReference type="NCBI Taxonomy" id="1381693"/>
    <lineage>
        <taxon>Eukaryota</taxon>
        <taxon>Sar</taxon>
        <taxon>Alveolata</taxon>
        <taxon>Dinophyceae</taxon>
        <taxon>Suessiales</taxon>
        <taxon>Symbiodiniaceae</taxon>
        <taxon>Durusdinium</taxon>
    </lineage>
</organism>
<keyword evidence="2" id="KW-0812">Transmembrane</keyword>
<keyword evidence="2" id="KW-1133">Transmembrane helix</keyword>
<dbReference type="EMBL" id="CAXAMM010023545">
    <property type="protein sequence ID" value="CAK9053783.1"/>
    <property type="molecule type" value="Genomic_DNA"/>
</dbReference>
<evidence type="ECO:0000313" key="3">
    <source>
        <dbReference type="EMBL" id="CAK9053783.1"/>
    </source>
</evidence>